<evidence type="ECO:0000313" key="3">
    <source>
        <dbReference type="EMBL" id="GIO46762.1"/>
    </source>
</evidence>
<dbReference type="SUPFAM" id="SSF50985">
    <property type="entry name" value="RCC1/BLIP-II"/>
    <property type="match status" value="1"/>
</dbReference>
<reference evidence="3 4" key="1">
    <citation type="submission" date="2021-03" db="EMBL/GenBank/DDBJ databases">
        <title>Antimicrobial resistance genes in bacteria isolated from Japanese honey, and their potential for conferring macrolide and lincosamide resistance in the American foulbrood pathogen Paenibacillus larvae.</title>
        <authorList>
            <person name="Okamoto M."/>
            <person name="Kumagai M."/>
            <person name="Kanamori H."/>
            <person name="Takamatsu D."/>
        </authorList>
    </citation>
    <scope>NUCLEOTIDE SEQUENCE [LARGE SCALE GENOMIC DNA]</scope>
    <source>
        <strain evidence="3 4">J34TS1</strain>
    </source>
</reference>
<dbReference type="Gene3D" id="2.130.10.30">
    <property type="entry name" value="Regulator of chromosome condensation 1/beta-lactamase-inhibitor protein II"/>
    <property type="match status" value="2"/>
</dbReference>
<feature type="chain" id="PRO_5037839406" description="Copper amine oxidase-like N-terminal domain-containing protein" evidence="1">
    <location>
        <begin position="26"/>
        <end position="502"/>
    </location>
</feature>
<comment type="caution">
    <text evidence="3">The sequence shown here is derived from an EMBL/GenBank/DDBJ whole genome shotgun (WGS) entry which is preliminary data.</text>
</comment>
<keyword evidence="4" id="KW-1185">Reference proteome</keyword>
<feature type="signal peptide" evidence="1">
    <location>
        <begin position="1"/>
        <end position="25"/>
    </location>
</feature>
<dbReference type="InterPro" id="IPR036582">
    <property type="entry name" value="Mao_N_sf"/>
</dbReference>
<dbReference type="Pfam" id="PF07833">
    <property type="entry name" value="Cu_amine_oxidN1"/>
    <property type="match status" value="1"/>
</dbReference>
<name>A0A919YE31_9BACL</name>
<evidence type="ECO:0000259" key="2">
    <source>
        <dbReference type="Pfam" id="PF07833"/>
    </source>
</evidence>
<keyword evidence="1" id="KW-0732">Signal</keyword>
<dbReference type="InterPro" id="IPR012854">
    <property type="entry name" value="Cu_amine_oxidase-like_N"/>
</dbReference>
<dbReference type="SUPFAM" id="SSF55383">
    <property type="entry name" value="Copper amine oxidase, domain N"/>
    <property type="match status" value="1"/>
</dbReference>
<dbReference type="AlphaFoldDB" id="A0A919YE31"/>
<sequence>MNIRKWMLSFSIAALAISAAMPAYAAETKSNSNVTSFKAASLVKKDGSYWIWGDTRAVPTQVVALTEVERIINDQFIQKKDQTVWYYKPEYSWSPGEEKLLQVKGLRDVVDVADGIGTYVALDKEGHLYEFTIQSLKNEVVKPSNVLDHVVAVSSYNRTIPRQKPPFEDYSTEGKWLLLRQDGTLWQNEGGKPDKVKPVAGLPKVNMLANNVALAVDGTVWRFPTRVAAGQSAAPSQWKGIAKMQKIYSNNQTTLAIDANAKLWFLGSTVPYGSDGSEYHVGKPVQVKTINKVKEAYVVERSLIVLTEDHKVYRTSIENDNISANPKFELLASDVMQIEPAMRHFIMEKKDGSLWGWGINKQGELGYGDYKFMYDRPVLMQKAITVRLNGKAPQLSNGALVRNGQAFVPLRSIFSDLGAEVGWDANTKMATVVQKKDGKDSLKITIDMNTGATKLNDKPIELQNKPFTVGGTAYLPLRLISESLGAKVDWQPQGLLISIIMN</sequence>
<dbReference type="InterPro" id="IPR009091">
    <property type="entry name" value="RCC1/BLIP-II"/>
</dbReference>
<evidence type="ECO:0000313" key="4">
    <source>
        <dbReference type="Proteomes" id="UP000682811"/>
    </source>
</evidence>
<feature type="domain" description="Copper amine oxidase-like N-terminal" evidence="2">
    <location>
        <begin position="388"/>
        <end position="494"/>
    </location>
</feature>
<accession>A0A919YE31</accession>
<evidence type="ECO:0000256" key="1">
    <source>
        <dbReference type="SAM" id="SignalP"/>
    </source>
</evidence>
<protein>
    <recommendedName>
        <fullName evidence="2">Copper amine oxidase-like N-terminal domain-containing protein</fullName>
    </recommendedName>
</protein>
<proteinExistence type="predicted"/>
<organism evidence="3 4">
    <name type="scientific">Paenibacillus azoreducens</name>
    <dbReference type="NCBI Taxonomy" id="116718"/>
    <lineage>
        <taxon>Bacteria</taxon>
        <taxon>Bacillati</taxon>
        <taxon>Bacillota</taxon>
        <taxon>Bacilli</taxon>
        <taxon>Bacillales</taxon>
        <taxon>Paenibacillaceae</taxon>
        <taxon>Paenibacillus</taxon>
    </lineage>
</organism>
<dbReference type="Gene3D" id="3.30.457.10">
    <property type="entry name" value="Copper amine oxidase-like, N-terminal domain"/>
    <property type="match status" value="1"/>
</dbReference>
<dbReference type="EMBL" id="BORT01000005">
    <property type="protein sequence ID" value="GIO46762.1"/>
    <property type="molecule type" value="Genomic_DNA"/>
</dbReference>
<dbReference type="RefSeq" id="WP_212977738.1">
    <property type="nucleotide sequence ID" value="NZ_AP025343.1"/>
</dbReference>
<dbReference type="Proteomes" id="UP000682811">
    <property type="component" value="Unassembled WGS sequence"/>
</dbReference>
<gene>
    <name evidence="3" type="ORF">J34TS1_15270</name>
</gene>